<proteinExistence type="predicted"/>
<name>A0A9N9WWL7_9DIPT</name>
<dbReference type="EMBL" id="OU895879">
    <property type="protein sequence ID" value="CAG9808372.1"/>
    <property type="molecule type" value="Genomic_DNA"/>
</dbReference>
<sequence>MIFICAILTIFTSTIVFAQDDYKFIKCADFPQSICGTYAKCFDDENDPKVQEFGGPYCKCDADTYEKPSNCNSYCSEACKSDKYCDITEKECKNGCKSDDTCMLDEYCCMSTRVGKKGCRSDDRCTVNHKQYCSCFEGTSPTKGIGCTIANDPKDSNWKECEAYCGENSSCEVKDNNLYCYCAHDLDKNPFIKCSPDTDAEKPTDEFMISASCIARLCVG</sequence>
<gene>
    <name evidence="2" type="ORF">CHIRRI_LOCUS11214</name>
</gene>
<evidence type="ECO:0000313" key="2">
    <source>
        <dbReference type="EMBL" id="CAG9808372.1"/>
    </source>
</evidence>
<protein>
    <submittedName>
        <fullName evidence="2">Uncharacterized protein</fullName>
    </submittedName>
</protein>
<organism evidence="2 3">
    <name type="scientific">Chironomus riparius</name>
    <dbReference type="NCBI Taxonomy" id="315576"/>
    <lineage>
        <taxon>Eukaryota</taxon>
        <taxon>Metazoa</taxon>
        <taxon>Ecdysozoa</taxon>
        <taxon>Arthropoda</taxon>
        <taxon>Hexapoda</taxon>
        <taxon>Insecta</taxon>
        <taxon>Pterygota</taxon>
        <taxon>Neoptera</taxon>
        <taxon>Endopterygota</taxon>
        <taxon>Diptera</taxon>
        <taxon>Nematocera</taxon>
        <taxon>Chironomoidea</taxon>
        <taxon>Chironomidae</taxon>
        <taxon>Chironominae</taxon>
        <taxon>Chironomus</taxon>
    </lineage>
</organism>
<accession>A0A9N9WWL7</accession>
<evidence type="ECO:0000256" key="1">
    <source>
        <dbReference type="SAM" id="SignalP"/>
    </source>
</evidence>
<dbReference type="AlphaFoldDB" id="A0A9N9WWL7"/>
<reference evidence="2" key="1">
    <citation type="submission" date="2022-01" db="EMBL/GenBank/DDBJ databases">
        <authorList>
            <person name="King R."/>
        </authorList>
    </citation>
    <scope>NUCLEOTIDE SEQUENCE</scope>
</reference>
<evidence type="ECO:0000313" key="3">
    <source>
        <dbReference type="Proteomes" id="UP001153620"/>
    </source>
</evidence>
<reference evidence="2" key="2">
    <citation type="submission" date="2022-10" db="EMBL/GenBank/DDBJ databases">
        <authorList>
            <consortium name="ENA_rothamsted_submissions"/>
            <consortium name="culmorum"/>
            <person name="King R."/>
        </authorList>
    </citation>
    <scope>NUCLEOTIDE SEQUENCE</scope>
</reference>
<keyword evidence="3" id="KW-1185">Reference proteome</keyword>
<feature type="signal peptide" evidence="1">
    <location>
        <begin position="1"/>
        <end position="18"/>
    </location>
</feature>
<feature type="chain" id="PRO_5040237827" evidence="1">
    <location>
        <begin position="19"/>
        <end position="220"/>
    </location>
</feature>
<keyword evidence="1" id="KW-0732">Signal</keyword>
<dbReference type="Proteomes" id="UP001153620">
    <property type="component" value="Chromosome 3"/>
</dbReference>